<dbReference type="PROSITE" id="PS50096">
    <property type="entry name" value="IQ"/>
    <property type="match status" value="2"/>
</dbReference>
<dbReference type="GO" id="GO:0005516">
    <property type="term" value="F:calmodulin binding"/>
    <property type="evidence" value="ECO:0007669"/>
    <property type="project" value="InterPro"/>
</dbReference>
<name>A0A3B4ZH71_9TELE</name>
<dbReference type="SMART" id="SM00015">
    <property type="entry name" value="IQ"/>
    <property type="match status" value="2"/>
</dbReference>
<dbReference type="CDD" id="cd23767">
    <property type="entry name" value="IQCD"/>
    <property type="match status" value="2"/>
</dbReference>
<dbReference type="GeneTree" id="ENSGT00390000002188"/>
<dbReference type="Gene3D" id="1.20.5.190">
    <property type="match status" value="2"/>
</dbReference>
<protein>
    <recommendedName>
        <fullName evidence="2">IQ motif containing B1</fullName>
    </recommendedName>
</protein>
<evidence type="ECO:0008006" key="2">
    <source>
        <dbReference type="Google" id="ProtNLM"/>
    </source>
</evidence>
<proteinExistence type="predicted"/>
<dbReference type="STRING" id="144197.ENSSPAP00000000962"/>
<sequence length="433" mass="48864">NLAALQTDGGAASTLLKSRLYLSGVLSHCVAALRPGRLQESWSAAATLAQLTCCCCVGVQPGRHSEAFHRLFLPSVVDALLSLAGQLMRRAERCSLFRTLMDSVGRLLSAHAQLSAHGQSDHRLLIRHAADRDADPHSSVLNLNSLLHASQGRSQVSLWVTWVETSPVRLSAGLDSLLDKDWRGRGFDQDVDQLIALVSTEHVQAACVIQAAWRSYRTRRRVKSLSRAVSTLQRRYRARRRRQQQQTEARRWEEELSYQVFVRRQQARRRFHQKQRRLLQLLPADQVQSYLQEVERRAAVVIQSFWRGFRERRRYQDTQRHTLRQTQKRQQAAMTLQTAVCPPHKKTLLDPFGTMLCIKGLKAGNTSRSPLLPPSSALEALQPRPVSGSRSCPLPFSRTLPLPSALLLLLPYPSTSGSADHQLVQHVAYQPIN</sequence>
<dbReference type="PANTHER" id="PTHR15673">
    <property type="entry name" value="IQ CALMODULIN-BINDING MOTIF CONTAINING PROTEIN 1"/>
    <property type="match status" value="1"/>
</dbReference>
<reference evidence="1" key="1">
    <citation type="submission" date="2023-09" db="UniProtKB">
        <authorList>
            <consortium name="Ensembl"/>
        </authorList>
    </citation>
    <scope>IDENTIFICATION</scope>
</reference>
<dbReference type="InterPro" id="IPR028765">
    <property type="entry name" value="IQCB1"/>
</dbReference>
<dbReference type="AlphaFoldDB" id="A0A3B4ZH71"/>
<accession>A0A3B4ZH71</accession>
<dbReference type="InterPro" id="IPR000048">
    <property type="entry name" value="IQ_motif_EF-hand-BS"/>
</dbReference>
<evidence type="ECO:0000313" key="1">
    <source>
        <dbReference type="Ensembl" id="ENSSPAP00000000962.1"/>
    </source>
</evidence>
<dbReference type="PANTHER" id="PTHR15673:SF2">
    <property type="entry name" value="IQ CALMODULIN-BINDING MOTIF-CONTAINING PROTEIN 1"/>
    <property type="match status" value="1"/>
</dbReference>
<dbReference type="GO" id="GO:0060271">
    <property type="term" value="P:cilium assembly"/>
    <property type="evidence" value="ECO:0007669"/>
    <property type="project" value="InterPro"/>
</dbReference>
<dbReference type="Ensembl" id="ENSSPAT00000000975.1">
    <property type="protein sequence ID" value="ENSSPAP00000000962.1"/>
    <property type="gene ID" value="ENSSPAG00000000712.1"/>
</dbReference>
<organism evidence="1">
    <name type="scientific">Stegastes partitus</name>
    <name type="common">bicolor damselfish</name>
    <dbReference type="NCBI Taxonomy" id="144197"/>
    <lineage>
        <taxon>Eukaryota</taxon>
        <taxon>Metazoa</taxon>
        <taxon>Chordata</taxon>
        <taxon>Craniata</taxon>
        <taxon>Vertebrata</taxon>
        <taxon>Euteleostomi</taxon>
        <taxon>Actinopterygii</taxon>
        <taxon>Neopterygii</taxon>
        <taxon>Teleostei</taxon>
        <taxon>Neoteleostei</taxon>
        <taxon>Acanthomorphata</taxon>
        <taxon>Ovalentaria</taxon>
        <taxon>Pomacentridae</taxon>
        <taxon>Stegastes</taxon>
    </lineage>
</organism>
<dbReference type="GO" id="GO:0005929">
    <property type="term" value="C:cilium"/>
    <property type="evidence" value="ECO:0007669"/>
    <property type="project" value="TreeGrafter"/>
</dbReference>
<dbReference type="Pfam" id="PF00612">
    <property type="entry name" value="IQ"/>
    <property type="match status" value="2"/>
</dbReference>